<organism evidence="1 2">
    <name type="scientific">Plectus sambesii</name>
    <dbReference type="NCBI Taxonomy" id="2011161"/>
    <lineage>
        <taxon>Eukaryota</taxon>
        <taxon>Metazoa</taxon>
        <taxon>Ecdysozoa</taxon>
        <taxon>Nematoda</taxon>
        <taxon>Chromadorea</taxon>
        <taxon>Plectida</taxon>
        <taxon>Plectina</taxon>
        <taxon>Plectoidea</taxon>
        <taxon>Plectidae</taxon>
        <taxon>Plectus</taxon>
    </lineage>
</organism>
<evidence type="ECO:0000313" key="1">
    <source>
        <dbReference type="Proteomes" id="UP000887566"/>
    </source>
</evidence>
<sequence>MRFNQYLTRTDLINQDFHQIIESKYKWPLHNFIEKWAEFCARILDHVKEELTESSYQTATGGLELTADRNQDGVSLISIKLLVQLLHKRMHRLKLCQLNQICLDAEDIHDSNKVVQRAKNR</sequence>
<protein>
    <submittedName>
        <fullName evidence="2">Uncharacterized protein</fullName>
    </submittedName>
</protein>
<proteinExistence type="predicted"/>
<evidence type="ECO:0000313" key="2">
    <source>
        <dbReference type="WBParaSite" id="PSAMB.scaffold1187size34748.g11552.t1"/>
    </source>
</evidence>
<dbReference type="WBParaSite" id="PSAMB.scaffold1187size34748.g11552.t1">
    <property type="protein sequence ID" value="PSAMB.scaffold1187size34748.g11552.t1"/>
    <property type="gene ID" value="PSAMB.scaffold1187size34748.g11552"/>
</dbReference>
<name>A0A914UQU2_9BILA</name>
<dbReference type="Proteomes" id="UP000887566">
    <property type="component" value="Unplaced"/>
</dbReference>
<keyword evidence="1" id="KW-1185">Reference proteome</keyword>
<reference evidence="2" key="1">
    <citation type="submission" date="2022-11" db="UniProtKB">
        <authorList>
            <consortium name="WormBaseParasite"/>
        </authorList>
    </citation>
    <scope>IDENTIFICATION</scope>
</reference>
<accession>A0A914UQU2</accession>
<dbReference type="AlphaFoldDB" id="A0A914UQU2"/>